<dbReference type="NCBIfam" id="TIGR00059">
    <property type="entry name" value="L17"/>
    <property type="match status" value="1"/>
</dbReference>
<evidence type="ECO:0000256" key="2">
    <source>
        <dbReference type="ARBA" id="ARBA00022980"/>
    </source>
</evidence>
<dbReference type="GO" id="GO:0022625">
    <property type="term" value="C:cytosolic large ribosomal subunit"/>
    <property type="evidence" value="ECO:0007669"/>
    <property type="project" value="TreeGrafter"/>
</dbReference>
<gene>
    <name evidence="4" type="primary">rplQ</name>
    <name evidence="7" type="ORF">UU37_C0002G0009</name>
</gene>
<evidence type="ECO:0000256" key="6">
    <source>
        <dbReference type="SAM" id="MobiDB-lite"/>
    </source>
</evidence>
<protein>
    <recommendedName>
        <fullName evidence="4">Large ribosomal subunit protein bL17</fullName>
    </recommendedName>
</protein>
<evidence type="ECO:0000313" key="7">
    <source>
        <dbReference type="EMBL" id="KKR88494.1"/>
    </source>
</evidence>
<dbReference type="SUPFAM" id="SSF64263">
    <property type="entry name" value="Prokaryotic ribosomal protein L17"/>
    <property type="match status" value="1"/>
</dbReference>
<reference evidence="7 8" key="1">
    <citation type="journal article" date="2015" name="Nature">
        <title>rRNA introns, odd ribosomes, and small enigmatic genomes across a large radiation of phyla.</title>
        <authorList>
            <person name="Brown C.T."/>
            <person name="Hug L.A."/>
            <person name="Thomas B.C."/>
            <person name="Sharon I."/>
            <person name="Castelle C.J."/>
            <person name="Singh A."/>
            <person name="Wilkins M.J."/>
            <person name="Williams K.H."/>
            <person name="Banfield J.F."/>
        </authorList>
    </citation>
    <scope>NUCLEOTIDE SEQUENCE [LARGE SCALE GENOMIC DNA]</scope>
</reference>
<evidence type="ECO:0000313" key="8">
    <source>
        <dbReference type="Proteomes" id="UP000033908"/>
    </source>
</evidence>
<dbReference type="GO" id="GO:0006412">
    <property type="term" value="P:translation"/>
    <property type="evidence" value="ECO:0007669"/>
    <property type="project" value="UniProtKB-UniRule"/>
</dbReference>
<dbReference type="InterPro" id="IPR000456">
    <property type="entry name" value="Ribosomal_bL17"/>
</dbReference>
<keyword evidence="2 4" id="KW-0689">Ribosomal protein</keyword>
<dbReference type="Gene3D" id="3.90.1030.10">
    <property type="entry name" value="Ribosomal protein L17"/>
    <property type="match status" value="1"/>
</dbReference>
<feature type="region of interest" description="Disordered" evidence="6">
    <location>
        <begin position="123"/>
        <end position="142"/>
    </location>
</feature>
<dbReference type="AlphaFoldDB" id="A0A0G0UI38"/>
<dbReference type="PANTHER" id="PTHR14413">
    <property type="entry name" value="RIBOSOMAL PROTEIN L17"/>
    <property type="match status" value="1"/>
</dbReference>
<evidence type="ECO:0000256" key="1">
    <source>
        <dbReference type="ARBA" id="ARBA00008777"/>
    </source>
</evidence>
<dbReference type="PROSITE" id="PS01167">
    <property type="entry name" value="RIBOSOMAL_L17"/>
    <property type="match status" value="1"/>
</dbReference>
<dbReference type="GO" id="GO:0003735">
    <property type="term" value="F:structural constituent of ribosome"/>
    <property type="evidence" value="ECO:0007669"/>
    <property type="project" value="InterPro"/>
</dbReference>
<evidence type="ECO:0000256" key="3">
    <source>
        <dbReference type="ARBA" id="ARBA00023274"/>
    </source>
</evidence>
<keyword evidence="3 4" id="KW-0687">Ribonucleoprotein</keyword>
<dbReference type="Pfam" id="PF01196">
    <property type="entry name" value="Ribosomal_L17"/>
    <property type="match status" value="1"/>
</dbReference>
<dbReference type="InterPro" id="IPR047859">
    <property type="entry name" value="Ribosomal_bL17_CS"/>
</dbReference>
<dbReference type="EMBL" id="LCAJ01000002">
    <property type="protein sequence ID" value="KKR88494.1"/>
    <property type="molecule type" value="Genomic_DNA"/>
</dbReference>
<organism evidence="7 8">
    <name type="scientific">Candidatus Gottesmanbacteria bacterium GW2011_GWA2_41_12</name>
    <dbReference type="NCBI Taxonomy" id="1618440"/>
    <lineage>
        <taxon>Bacteria</taxon>
        <taxon>Candidatus Gottesmaniibacteriota</taxon>
    </lineage>
</organism>
<proteinExistence type="inferred from homology"/>
<evidence type="ECO:0000256" key="4">
    <source>
        <dbReference type="HAMAP-Rule" id="MF_01368"/>
    </source>
</evidence>
<dbReference type="PANTHER" id="PTHR14413:SF16">
    <property type="entry name" value="LARGE RIBOSOMAL SUBUNIT PROTEIN BL17M"/>
    <property type="match status" value="1"/>
</dbReference>
<dbReference type="InterPro" id="IPR036373">
    <property type="entry name" value="Ribosomal_bL17_sf"/>
</dbReference>
<comment type="similarity">
    <text evidence="1 4 5">Belongs to the bacterial ribosomal protein bL17 family.</text>
</comment>
<dbReference type="PATRIC" id="fig|1618440.3.peg.58"/>
<evidence type="ECO:0000256" key="5">
    <source>
        <dbReference type="RuleBase" id="RU000660"/>
    </source>
</evidence>
<dbReference type="Proteomes" id="UP000033908">
    <property type="component" value="Unassembled WGS sequence"/>
</dbReference>
<name>A0A0G0UI38_9BACT</name>
<comment type="caution">
    <text evidence="7">The sequence shown here is derived from an EMBL/GenBank/DDBJ whole genome shotgun (WGS) entry which is preliminary data.</text>
</comment>
<sequence length="142" mass="16139">MRHNVFGRKLSRDVKERKALFKNLISALVLEEKIRTTEAKARAIRSLAEKLVTRAKAGTVAARRQIASFLIHKETARKLVDVIAPRFISRPGGYTRIIKLGRRTGDNAEEVMMEWVDHGKVAEASKTQSVKDTKTKKEEKKK</sequence>
<dbReference type="HAMAP" id="MF_01368">
    <property type="entry name" value="Ribosomal_bL17"/>
    <property type="match status" value="1"/>
</dbReference>
<comment type="subunit">
    <text evidence="4">Part of the 50S ribosomal subunit. Contacts protein L32.</text>
</comment>
<accession>A0A0G0UI38</accession>